<name>A0A484I7U2_9ARCH</name>
<evidence type="ECO:0000259" key="4">
    <source>
        <dbReference type="SMART" id="SM00653"/>
    </source>
</evidence>
<dbReference type="PANTHER" id="PTHR23001:SF3">
    <property type="entry name" value="EUKARYOTIC TRANSLATION INITIATION FACTOR 2 SUBUNIT 2"/>
    <property type="match status" value="1"/>
</dbReference>
<reference evidence="5 6" key="1">
    <citation type="submission" date="2019-02" db="EMBL/GenBank/DDBJ databases">
        <authorList>
            <person name="Lehtovirta-Morley E L."/>
        </authorList>
    </citation>
    <scope>NUCLEOTIDE SEQUENCE [LARGE SCALE GENOMIC DNA]</scope>
    <source>
        <strain evidence="5">NFRAN1</strain>
    </source>
</reference>
<evidence type="ECO:0000313" key="6">
    <source>
        <dbReference type="Proteomes" id="UP000294299"/>
    </source>
</evidence>
<gene>
    <name evidence="5" type="primary">eif2b</name>
    <name evidence="5" type="ORF">NFRAN_1466</name>
</gene>
<dbReference type="AlphaFoldDB" id="A0A484I7U2"/>
<dbReference type="SUPFAM" id="SSF75689">
    <property type="entry name" value="Zinc-binding domain of translation initiation factor 2 beta"/>
    <property type="match status" value="1"/>
</dbReference>
<evidence type="ECO:0000313" key="5">
    <source>
        <dbReference type="EMBL" id="VFJ13788.1"/>
    </source>
</evidence>
<evidence type="ECO:0000256" key="3">
    <source>
        <dbReference type="ARBA" id="ARBA00022917"/>
    </source>
</evidence>
<keyword evidence="6" id="KW-1185">Reference proteome</keyword>
<comment type="similarity">
    <text evidence="1">Belongs to the eIF-2-beta/eIF-5 family.</text>
</comment>
<evidence type="ECO:0000256" key="1">
    <source>
        <dbReference type="ARBA" id="ARBA00010397"/>
    </source>
</evidence>
<dbReference type="EMBL" id="LR216287">
    <property type="protein sequence ID" value="VFJ13788.1"/>
    <property type="molecule type" value="Genomic_DNA"/>
</dbReference>
<sequence length="150" mass="17060">MVRRSLDMSIQDESGYMSLLDRLQSKLGNVVKKEVSRLEIPTPRVIWVGQRTIFRNFMDFPKALRRDPEKLLLYLNKELASAGYISGERVIFLGRKPVSSFSGLIDRYVKDYVICPVCGSPDTRTEKVKKLGFMICEACGARSSIKSNYA</sequence>
<dbReference type="GeneID" id="39420822"/>
<dbReference type="Gene3D" id="3.30.30.170">
    <property type="match status" value="1"/>
</dbReference>
<dbReference type="Proteomes" id="UP000294299">
    <property type="component" value="Chromosome NFRAN"/>
</dbReference>
<evidence type="ECO:0000256" key="2">
    <source>
        <dbReference type="ARBA" id="ARBA00022540"/>
    </source>
</evidence>
<feature type="domain" description="Translation initiation factor IF2/IF5" evidence="4">
    <location>
        <begin position="35"/>
        <end position="142"/>
    </location>
</feature>
<protein>
    <submittedName>
        <fullName evidence="5">Translation initiation factor 2 subunit beta</fullName>
    </submittedName>
</protein>
<dbReference type="Pfam" id="PF01873">
    <property type="entry name" value="eIF-5_eIF-2B"/>
    <property type="match status" value="1"/>
</dbReference>
<dbReference type="RefSeq" id="WP_320410586.1">
    <property type="nucleotide sequence ID" value="NZ_LR216287.1"/>
</dbReference>
<dbReference type="InterPro" id="IPR016189">
    <property type="entry name" value="Transl_init_fac_IF2/IF5_N"/>
</dbReference>
<dbReference type="KEGG" id="nfn:NFRAN_1466"/>
<keyword evidence="3" id="KW-0648">Protein biosynthesis</keyword>
<dbReference type="InterPro" id="IPR002735">
    <property type="entry name" value="Transl_init_fac_IF2/IF5_dom"/>
</dbReference>
<keyword evidence="2 5" id="KW-0396">Initiation factor</keyword>
<dbReference type="SMART" id="SM00653">
    <property type="entry name" value="eIF2B_5"/>
    <property type="match status" value="1"/>
</dbReference>
<dbReference type="NCBIfam" id="NF003067">
    <property type="entry name" value="PRK03988.1"/>
    <property type="match status" value="1"/>
</dbReference>
<dbReference type="InterPro" id="IPR045196">
    <property type="entry name" value="IF2/IF5"/>
</dbReference>
<dbReference type="InterPro" id="IPR016190">
    <property type="entry name" value="Transl_init_fac_IF2/IF5_Zn-bd"/>
</dbReference>
<dbReference type="GO" id="GO:0003743">
    <property type="term" value="F:translation initiation factor activity"/>
    <property type="evidence" value="ECO:0007669"/>
    <property type="project" value="UniProtKB-KW"/>
</dbReference>
<organism evidence="5 6">
    <name type="scientific">Candidatus Nitrosocosmicus franklandianus</name>
    <dbReference type="NCBI Taxonomy" id="1798806"/>
    <lineage>
        <taxon>Archaea</taxon>
        <taxon>Nitrososphaerota</taxon>
        <taxon>Nitrososphaeria</taxon>
        <taxon>Nitrososphaerales</taxon>
        <taxon>Nitrososphaeraceae</taxon>
        <taxon>Candidatus Nitrosocosmicus</taxon>
    </lineage>
</organism>
<accession>A0A484I7U2</accession>
<dbReference type="SUPFAM" id="SSF100966">
    <property type="entry name" value="Translation initiation factor 2 beta, aIF2beta, N-terminal domain"/>
    <property type="match status" value="1"/>
</dbReference>
<proteinExistence type="inferred from homology"/>
<dbReference type="PANTHER" id="PTHR23001">
    <property type="entry name" value="EUKARYOTIC TRANSLATION INITIATION FACTOR"/>
    <property type="match status" value="1"/>
</dbReference>